<feature type="domain" description="5'-Nucleotidase C-terminal" evidence="4">
    <location>
        <begin position="355"/>
        <end position="511"/>
    </location>
</feature>
<evidence type="ECO:0000259" key="3">
    <source>
        <dbReference type="Pfam" id="PF00149"/>
    </source>
</evidence>
<dbReference type="Pfam" id="PF02872">
    <property type="entry name" value="5_nucleotid_C"/>
    <property type="match status" value="1"/>
</dbReference>
<dbReference type="Proteomes" id="UP000660668">
    <property type="component" value="Unassembled WGS sequence"/>
</dbReference>
<dbReference type="Gene3D" id="3.90.780.10">
    <property type="entry name" value="5'-Nucleotidase, C-terminal domain"/>
    <property type="match status" value="1"/>
</dbReference>
<keyword evidence="6" id="KW-1185">Reference proteome</keyword>
<dbReference type="InterPro" id="IPR008334">
    <property type="entry name" value="5'-Nucleotdase_C"/>
</dbReference>
<dbReference type="PRINTS" id="PR01607">
    <property type="entry name" value="APYRASEFAMLY"/>
</dbReference>
<feature type="domain" description="Calcineurin-like phosphoesterase" evidence="3">
    <location>
        <begin position="62"/>
        <end position="264"/>
    </location>
</feature>
<protein>
    <submittedName>
        <fullName evidence="5">Bifunctional metallophosphatase/5'-nucleotidase</fullName>
    </submittedName>
</protein>
<evidence type="ECO:0000256" key="2">
    <source>
        <dbReference type="SAM" id="SignalP"/>
    </source>
</evidence>
<evidence type="ECO:0000313" key="6">
    <source>
        <dbReference type="Proteomes" id="UP000660668"/>
    </source>
</evidence>
<dbReference type="InterPro" id="IPR004843">
    <property type="entry name" value="Calcineurin-like_PHP"/>
</dbReference>
<sequence length="854" mass="88987">MSTNPRRIAALTSAALAFAGLAVLAPSAHAASPVDIQIIGSNDFHGRLQNETGSLVPGAAVVAGAVKQLRTENPNTIFAAAGDIIGATLFDSFIDKDKPTIDAMNEAGLDVSSVGNHEFDKGYDDLVNRVMKPYDATTNPQGGANWQYLGANVKMASDGSDALAPSWVKTVAGVDVGFIGAVTEELPSLVSPDGIAMLDITPIVAAVNQEADDLKAAGADVIVLLVHEGGQTCDDVALPTTPFGAIVAGVNSNVNAIISGHTHQRYDCNIDGRPVVSAGQYGTYLDKLVFTVDADTGELLGTTQSILQLKAANAGPFNYPEDTATAAIVTAAHDAAATLGSVKLGEIAAPFARATFATDAENRGGESTLGNLVAEVQRWATSTPERGAAQIAFMNPGGLRTDMVGDAGPFPKGITYAQAANVQPFANTLVNMDLTGAQIKAALNQQVQPDAASRSFLRLGVSKGFEYTYDPDTLTVDRMWLNGTPIDLAATYSVTVNSFLSAGGDNFSAFAGGTNKKDTGMVDLQAMVDYMDEFANTAEGDAPLPISYRQQAIGVDFPDDAPATYRAGSAHVQFDLTSLSMTEVGAVTDDNVTVRLGGTTLGTFPVETVRTTPVVLNGTAKNTNDESGTASVDVVLPALTPEGTSTLVVEGNNTGTSFEVPVEVSPKAPTTVAGAVDQYTYGKEGLLKIAVSRDTADGDVQVFDANDVLVGTASLTAGRGTLVLPAKRFKPGVNTLRLEYLGTGFFAPSTGTVTFRVLKATPKVKVNVPSTIDRSEGAKVRVRVVAPDGIPVRGRVRLTVMGTAQSITARLSGGKVVIDFPHLGKLGTYRVKVKYLGSPLLTTARTIVRINLVR</sequence>
<dbReference type="Gene3D" id="3.60.21.10">
    <property type="match status" value="1"/>
</dbReference>
<keyword evidence="1 2" id="KW-0732">Signal</keyword>
<name>A0A930YHD7_9ACTN</name>
<dbReference type="SUPFAM" id="SSF56300">
    <property type="entry name" value="Metallo-dependent phosphatases"/>
    <property type="match status" value="1"/>
</dbReference>
<dbReference type="PANTHER" id="PTHR11575">
    <property type="entry name" value="5'-NUCLEOTIDASE-RELATED"/>
    <property type="match status" value="1"/>
</dbReference>
<dbReference type="AlphaFoldDB" id="A0A930YHD7"/>
<evidence type="ECO:0000313" key="5">
    <source>
        <dbReference type="EMBL" id="MBF4767007.1"/>
    </source>
</evidence>
<dbReference type="GO" id="GO:0008253">
    <property type="term" value="F:5'-nucleotidase activity"/>
    <property type="evidence" value="ECO:0007669"/>
    <property type="project" value="TreeGrafter"/>
</dbReference>
<dbReference type="GO" id="GO:0030288">
    <property type="term" value="C:outer membrane-bounded periplasmic space"/>
    <property type="evidence" value="ECO:0007669"/>
    <property type="project" value="TreeGrafter"/>
</dbReference>
<dbReference type="SUPFAM" id="SSF55816">
    <property type="entry name" value="5'-nucleotidase (syn. UDP-sugar hydrolase), C-terminal domain"/>
    <property type="match status" value="1"/>
</dbReference>
<accession>A0A930YHD7</accession>
<gene>
    <name evidence="5" type="ORF">ISU10_04420</name>
</gene>
<dbReference type="PANTHER" id="PTHR11575:SF24">
    <property type="entry name" value="5'-NUCLEOTIDASE"/>
    <property type="match status" value="1"/>
</dbReference>
<dbReference type="InterPro" id="IPR036907">
    <property type="entry name" value="5'-Nucleotdase_C_sf"/>
</dbReference>
<dbReference type="InterPro" id="IPR006179">
    <property type="entry name" value="5_nucleotidase/apyrase"/>
</dbReference>
<comment type="caution">
    <text evidence="5">The sequence shown here is derived from an EMBL/GenBank/DDBJ whole genome shotgun (WGS) entry which is preliminary data.</text>
</comment>
<dbReference type="RefSeq" id="WP_194695159.1">
    <property type="nucleotide sequence ID" value="NZ_JADKPO010000004.1"/>
</dbReference>
<dbReference type="Pfam" id="PF00149">
    <property type="entry name" value="Metallophos"/>
    <property type="match status" value="1"/>
</dbReference>
<feature type="chain" id="PRO_5036904822" evidence="2">
    <location>
        <begin position="31"/>
        <end position="854"/>
    </location>
</feature>
<organism evidence="5 6">
    <name type="scientific">Nocardioides agariphilus</name>
    <dbReference type="NCBI Taxonomy" id="433664"/>
    <lineage>
        <taxon>Bacteria</taxon>
        <taxon>Bacillati</taxon>
        <taxon>Actinomycetota</taxon>
        <taxon>Actinomycetes</taxon>
        <taxon>Propionibacteriales</taxon>
        <taxon>Nocardioidaceae</taxon>
        <taxon>Nocardioides</taxon>
    </lineage>
</organism>
<evidence type="ECO:0000259" key="4">
    <source>
        <dbReference type="Pfam" id="PF02872"/>
    </source>
</evidence>
<dbReference type="EMBL" id="JADKPO010000004">
    <property type="protein sequence ID" value="MBF4767007.1"/>
    <property type="molecule type" value="Genomic_DNA"/>
</dbReference>
<evidence type="ECO:0000256" key="1">
    <source>
        <dbReference type="ARBA" id="ARBA00022729"/>
    </source>
</evidence>
<dbReference type="InterPro" id="IPR029052">
    <property type="entry name" value="Metallo-depent_PP-like"/>
</dbReference>
<proteinExistence type="predicted"/>
<dbReference type="GO" id="GO:0008768">
    <property type="term" value="F:UDP-sugar diphosphatase activity"/>
    <property type="evidence" value="ECO:0007669"/>
    <property type="project" value="TreeGrafter"/>
</dbReference>
<reference evidence="5" key="1">
    <citation type="submission" date="2020-11" db="EMBL/GenBank/DDBJ databases">
        <title>Nocardioides cynanchi sp. nov., isolated from soil of rhizosphere of Cynanchum wilfordii.</title>
        <authorList>
            <person name="Lee J.-S."/>
            <person name="Suh M.K."/>
            <person name="Kim J.-S."/>
        </authorList>
    </citation>
    <scope>NUCLEOTIDE SEQUENCE</scope>
    <source>
        <strain evidence="5">KCTC 19276</strain>
    </source>
</reference>
<dbReference type="GO" id="GO:0009166">
    <property type="term" value="P:nucleotide catabolic process"/>
    <property type="evidence" value="ECO:0007669"/>
    <property type="project" value="InterPro"/>
</dbReference>
<feature type="signal peptide" evidence="2">
    <location>
        <begin position="1"/>
        <end position="30"/>
    </location>
</feature>